<reference evidence="2 3" key="1">
    <citation type="submission" date="2018-06" db="EMBL/GenBank/DDBJ databases">
        <title>Genome Sequence of the Brown Rot Fungal Pathogen Monilinia fructigena.</title>
        <authorList>
            <person name="Landi L."/>
            <person name="De Miccolis Angelini R.M."/>
            <person name="Pollastro S."/>
            <person name="Abate D."/>
            <person name="Faretra F."/>
            <person name="Romanazzi G."/>
        </authorList>
    </citation>
    <scope>NUCLEOTIDE SEQUENCE [LARGE SCALE GENOMIC DNA]</scope>
    <source>
        <strain evidence="2 3">Mfrg269</strain>
    </source>
</reference>
<name>A0A395IT40_9HELO</name>
<dbReference type="Proteomes" id="UP000249056">
    <property type="component" value="Unassembled WGS sequence"/>
</dbReference>
<feature type="region of interest" description="Disordered" evidence="1">
    <location>
        <begin position="13"/>
        <end position="32"/>
    </location>
</feature>
<comment type="caution">
    <text evidence="2">The sequence shown here is derived from an EMBL/GenBank/DDBJ whole genome shotgun (WGS) entry which is preliminary data.</text>
</comment>
<evidence type="ECO:0000256" key="1">
    <source>
        <dbReference type="SAM" id="MobiDB-lite"/>
    </source>
</evidence>
<evidence type="ECO:0000313" key="2">
    <source>
        <dbReference type="EMBL" id="RAL63477.1"/>
    </source>
</evidence>
<evidence type="ECO:0000313" key="3">
    <source>
        <dbReference type="Proteomes" id="UP000249056"/>
    </source>
</evidence>
<organism evidence="2 3">
    <name type="scientific">Monilinia fructigena</name>
    <dbReference type="NCBI Taxonomy" id="38457"/>
    <lineage>
        <taxon>Eukaryota</taxon>
        <taxon>Fungi</taxon>
        <taxon>Dikarya</taxon>
        <taxon>Ascomycota</taxon>
        <taxon>Pezizomycotina</taxon>
        <taxon>Leotiomycetes</taxon>
        <taxon>Helotiales</taxon>
        <taxon>Sclerotiniaceae</taxon>
        <taxon>Monilinia</taxon>
    </lineage>
</organism>
<keyword evidence="3" id="KW-1185">Reference proteome</keyword>
<dbReference type="AlphaFoldDB" id="A0A395IT40"/>
<feature type="compositionally biased region" description="Polar residues" evidence="1">
    <location>
        <begin position="19"/>
        <end position="32"/>
    </location>
</feature>
<protein>
    <submittedName>
        <fullName evidence="2">Uncharacterized protein</fullName>
    </submittedName>
</protein>
<dbReference type="EMBL" id="QKRW01000019">
    <property type="protein sequence ID" value="RAL63477.1"/>
    <property type="molecule type" value="Genomic_DNA"/>
</dbReference>
<gene>
    <name evidence="2" type="ORF">DID88_003897</name>
</gene>
<sequence length="91" mass="10037">MYVEKIMTIGSFNRAPREGNSSTELQSQSPLVPTTEQAIFEELEGQGCLAQTYATDFFGLEHEIQIWEAQIGYDTGVAADSRWLSYAAGPS</sequence>
<dbReference type="OrthoDB" id="47007at2759"/>
<proteinExistence type="predicted"/>
<accession>A0A395IT40</accession>